<dbReference type="OrthoDB" id="448399at2759"/>
<dbReference type="Proteomes" id="UP000184267">
    <property type="component" value="Unassembled WGS sequence"/>
</dbReference>
<feature type="domain" description="RanBP2-type" evidence="6">
    <location>
        <begin position="232"/>
        <end position="263"/>
    </location>
</feature>
<evidence type="ECO:0000313" key="8">
    <source>
        <dbReference type="Proteomes" id="UP000184267"/>
    </source>
</evidence>
<name>A0A1M2V1X1_TRAPU</name>
<evidence type="ECO:0000256" key="3">
    <source>
        <dbReference type="ARBA" id="ARBA00022833"/>
    </source>
</evidence>
<keyword evidence="8" id="KW-1185">Reference proteome</keyword>
<feature type="compositionally biased region" description="Low complexity" evidence="5">
    <location>
        <begin position="295"/>
        <end position="320"/>
    </location>
</feature>
<evidence type="ECO:0000256" key="1">
    <source>
        <dbReference type="ARBA" id="ARBA00022723"/>
    </source>
</evidence>
<feature type="region of interest" description="Disordered" evidence="5">
    <location>
        <begin position="701"/>
        <end position="781"/>
    </location>
</feature>
<dbReference type="AlphaFoldDB" id="A0A1M2V1X1"/>
<dbReference type="PROSITE" id="PS01358">
    <property type="entry name" value="ZF_RANBP2_1"/>
    <property type="match status" value="2"/>
</dbReference>
<evidence type="ECO:0000256" key="2">
    <source>
        <dbReference type="ARBA" id="ARBA00022771"/>
    </source>
</evidence>
<keyword evidence="3" id="KW-0862">Zinc</keyword>
<dbReference type="InterPro" id="IPR036443">
    <property type="entry name" value="Znf_RanBP2_sf"/>
</dbReference>
<dbReference type="EMBL" id="MNAD01001731">
    <property type="protein sequence ID" value="OJT01581.1"/>
    <property type="molecule type" value="Genomic_DNA"/>
</dbReference>
<keyword evidence="1" id="KW-0479">Metal-binding</keyword>
<dbReference type="PROSITE" id="PS50199">
    <property type="entry name" value="ZF_RANBP2_2"/>
    <property type="match status" value="1"/>
</dbReference>
<dbReference type="GO" id="GO:0003729">
    <property type="term" value="F:mRNA binding"/>
    <property type="evidence" value="ECO:0007669"/>
    <property type="project" value="TreeGrafter"/>
</dbReference>
<dbReference type="OMA" id="APNCAAH"/>
<dbReference type="STRING" id="154538.A0A1M2V1X1"/>
<dbReference type="SMART" id="SM00547">
    <property type="entry name" value="ZnF_RBZ"/>
    <property type="match status" value="2"/>
</dbReference>
<feature type="compositionally biased region" description="Polar residues" evidence="5">
    <location>
        <begin position="470"/>
        <end position="485"/>
    </location>
</feature>
<evidence type="ECO:0000259" key="6">
    <source>
        <dbReference type="PROSITE" id="PS50199"/>
    </source>
</evidence>
<dbReference type="GO" id="GO:0008270">
    <property type="term" value="F:zinc ion binding"/>
    <property type="evidence" value="ECO:0007669"/>
    <property type="project" value="UniProtKB-KW"/>
</dbReference>
<organism evidence="7 8">
    <name type="scientific">Trametes pubescens</name>
    <name type="common">White-rot fungus</name>
    <dbReference type="NCBI Taxonomy" id="154538"/>
    <lineage>
        <taxon>Eukaryota</taxon>
        <taxon>Fungi</taxon>
        <taxon>Dikarya</taxon>
        <taxon>Basidiomycota</taxon>
        <taxon>Agaricomycotina</taxon>
        <taxon>Agaricomycetes</taxon>
        <taxon>Polyporales</taxon>
        <taxon>Polyporaceae</taxon>
        <taxon>Trametes</taxon>
    </lineage>
</organism>
<dbReference type="InterPro" id="IPR001876">
    <property type="entry name" value="Znf_RanBP2"/>
</dbReference>
<feature type="compositionally biased region" description="Low complexity" evidence="5">
    <location>
        <begin position="708"/>
        <end position="721"/>
    </location>
</feature>
<feature type="region of interest" description="Disordered" evidence="5">
    <location>
        <begin position="281"/>
        <end position="353"/>
    </location>
</feature>
<feature type="compositionally biased region" description="Low complexity" evidence="5">
    <location>
        <begin position="604"/>
        <end position="622"/>
    </location>
</feature>
<proteinExistence type="predicted"/>
<keyword evidence="2 4" id="KW-0863">Zinc-finger</keyword>
<feature type="compositionally biased region" description="Pro residues" evidence="5">
    <location>
        <begin position="722"/>
        <end position="734"/>
    </location>
</feature>
<dbReference type="PANTHER" id="PTHR23111">
    <property type="entry name" value="ZINC FINGER PROTEIN"/>
    <property type="match status" value="1"/>
</dbReference>
<dbReference type="Gene3D" id="4.10.1060.10">
    <property type="entry name" value="Zinc finger, RanBP2-type"/>
    <property type="match status" value="2"/>
</dbReference>
<comment type="caution">
    <text evidence="7">The sequence shown here is derived from an EMBL/GenBank/DDBJ whole genome shotgun (WGS) entry which is preliminary data.</text>
</comment>
<feature type="region of interest" description="Disordered" evidence="5">
    <location>
        <begin position="1"/>
        <end position="47"/>
    </location>
</feature>
<dbReference type="SUPFAM" id="SSF90209">
    <property type="entry name" value="Ran binding protein zinc finger-like"/>
    <property type="match status" value="2"/>
</dbReference>
<gene>
    <name evidence="7" type="ORF">TRAPUB_7977</name>
</gene>
<dbReference type="PANTHER" id="PTHR23111:SF40">
    <property type="entry name" value="RNA-BINDING PROTEIN INVOLVED IN HETEROCHROMATIN ASSEMBLY-RELATED"/>
    <property type="match status" value="1"/>
</dbReference>
<evidence type="ECO:0000313" key="7">
    <source>
        <dbReference type="EMBL" id="OJT01581.1"/>
    </source>
</evidence>
<feature type="region of interest" description="Disordered" evidence="5">
    <location>
        <begin position="604"/>
        <end position="688"/>
    </location>
</feature>
<feature type="region of interest" description="Disordered" evidence="5">
    <location>
        <begin position="470"/>
        <end position="529"/>
    </location>
</feature>
<reference evidence="7 8" key="1">
    <citation type="submission" date="2016-10" db="EMBL/GenBank/DDBJ databases">
        <title>Genome sequence of the basidiomycete white-rot fungus Trametes pubescens.</title>
        <authorList>
            <person name="Makela M.R."/>
            <person name="Granchi Z."/>
            <person name="Peng M."/>
            <person name="De Vries R.P."/>
            <person name="Grigoriev I."/>
            <person name="Riley R."/>
            <person name="Hilden K."/>
        </authorList>
    </citation>
    <scope>NUCLEOTIDE SEQUENCE [LARGE SCALE GENOMIC DNA]</scope>
    <source>
        <strain evidence="7 8">FBCC735</strain>
    </source>
</reference>
<sequence>MSHPPAQPMPSARRPVAQPVPRQNELRDFPDLSATVRPPPAPISTAGGPFFRNAVSLPSSPTLGEKFMISSSRVVRLVDVRSTPTNLLWNLFTHACSQNKIATPTPMLAHSDSGSANTLSGGIWAVFPAHEDARAALNLGCDIFSVSPALESDLAMHPSLRRLNFDHAEREVPSRLAGGFLPPLTIPDTSRDIYSTGGPRSSFHHAPPGPNMHNEPPYTISSNPPNPKTSFRAGDWMCSAPNCSAHNFQRNISCIVCGRPRSGGAPPLSIDIVHPPSYPLANPSPRFAPRYNGIQSAPQTPLTTLPSPNSSSNFNFNGPPSAGPHPSMNVPSKAPPPQYPPLTPSGRSLSVGGRVRNVSRDPLAPCVMYWPDNEPTPEPCQIRPVDSALMTFPPIINTGNKGAAEKQPGDWLCGKCNYHNWRRRKVCQTCFPYAEGNGDSISAAVQAERIALLANVLATQFNALDLNGVPAQSPSASGPTSQQPPNSAPPFQVRMNAGGMGMGMHNSDNAFLRRDSRDSSPNSDHFPLLPPLSLAQQERENEKDALPIYQTSGGRSATHPGVASRGIGMSMHAPRFATGPLMTSSPAATRTLLPAFLQDIVHSPSLSPSSASSSSADLSFDGSSEDAHYASSSGTSAHSHSHAHGQAHGLTHPSVGQQHQQHQQPQTLYGTSAHNASNSSFNSLAGRNNANVPSSIWRLDGEESRTLSGPSPTSGPSSAGPTPAPYNRPSPPHLPSTATANVHVYAGMKSPGGSGTTTTTSPRASDATPKSTNDFWQVRYN</sequence>
<feature type="compositionally biased region" description="Low complexity" evidence="5">
    <location>
        <begin position="629"/>
        <end position="638"/>
    </location>
</feature>
<evidence type="ECO:0000256" key="5">
    <source>
        <dbReference type="SAM" id="MobiDB-lite"/>
    </source>
</evidence>
<feature type="compositionally biased region" description="Polar residues" evidence="5">
    <location>
        <begin position="768"/>
        <end position="781"/>
    </location>
</feature>
<protein>
    <recommendedName>
        <fullName evidence="6">RanBP2-type domain-containing protein</fullName>
    </recommendedName>
</protein>
<feature type="compositionally biased region" description="Pro residues" evidence="5">
    <location>
        <begin position="333"/>
        <end position="343"/>
    </location>
</feature>
<evidence type="ECO:0000256" key="4">
    <source>
        <dbReference type="PROSITE-ProRule" id="PRU00322"/>
    </source>
</evidence>
<accession>A0A1M2V1X1</accession>
<feature type="region of interest" description="Disordered" evidence="5">
    <location>
        <begin position="195"/>
        <end position="226"/>
    </location>
</feature>
<feature type="compositionally biased region" description="Low complexity" evidence="5">
    <location>
        <begin position="657"/>
        <end position="685"/>
    </location>
</feature>